<evidence type="ECO:0000313" key="2">
    <source>
        <dbReference type="EMBL" id="KAJ8333377.1"/>
    </source>
</evidence>
<organism evidence="2 3">
    <name type="scientific">Synaphobranchus kaupii</name>
    <name type="common">Kaup's arrowtooth eel</name>
    <dbReference type="NCBI Taxonomy" id="118154"/>
    <lineage>
        <taxon>Eukaryota</taxon>
        <taxon>Metazoa</taxon>
        <taxon>Chordata</taxon>
        <taxon>Craniata</taxon>
        <taxon>Vertebrata</taxon>
        <taxon>Euteleostomi</taxon>
        <taxon>Actinopterygii</taxon>
        <taxon>Neopterygii</taxon>
        <taxon>Teleostei</taxon>
        <taxon>Anguilliformes</taxon>
        <taxon>Synaphobranchidae</taxon>
        <taxon>Synaphobranchus</taxon>
    </lineage>
</organism>
<dbReference type="EMBL" id="JAINUF010000023">
    <property type="protein sequence ID" value="KAJ8333377.1"/>
    <property type="molecule type" value="Genomic_DNA"/>
</dbReference>
<comment type="caution">
    <text evidence="2">The sequence shown here is derived from an EMBL/GenBank/DDBJ whole genome shotgun (WGS) entry which is preliminary data.</text>
</comment>
<dbReference type="Proteomes" id="UP001152622">
    <property type="component" value="Chromosome 23"/>
</dbReference>
<dbReference type="AlphaFoldDB" id="A0A9Q1IBA1"/>
<feature type="region of interest" description="Disordered" evidence="1">
    <location>
        <begin position="122"/>
        <end position="145"/>
    </location>
</feature>
<proteinExistence type="predicted"/>
<name>A0A9Q1IBA1_SYNKA</name>
<protein>
    <submittedName>
        <fullName evidence="2">Uncharacterized protein</fullName>
    </submittedName>
</protein>
<dbReference type="OrthoDB" id="109171at2759"/>
<keyword evidence="3" id="KW-1185">Reference proteome</keyword>
<feature type="compositionally biased region" description="Basic and acidic residues" evidence="1">
    <location>
        <begin position="136"/>
        <end position="145"/>
    </location>
</feature>
<sequence>MAKDFRKGSEANTLKDCDIGNAEDIVQLMTPIKIATIVMCEEEQPTVSVIAPLKAKLLKHLEPYEDDSAVVKEMKRVMVDDLSDRYSDVQDTLHRGCAGPQDGGPQEHEALAFDRMVCPQESGLAAPGSQRMAGPQEHEALASDR</sequence>
<accession>A0A9Q1IBA1</accession>
<reference evidence="2" key="1">
    <citation type="journal article" date="2023" name="Science">
        <title>Genome structures resolve the early diversification of teleost fishes.</title>
        <authorList>
            <person name="Parey E."/>
            <person name="Louis A."/>
            <person name="Montfort J."/>
            <person name="Bouchez O."/>
            <person name="Roques C."/>
            <person name="Iampietro C."/>
            <person name="Lluch J."/>
            <person name="Castinel A."/>
            <person name="Donnadieu C."/>
            <person name="Desvignes T."/>
            <person name="Floi Bucao C."/>
            <person name="Jouanno E."/>
            <person name="Wen M."/>
            <person name="Mejri S."/>
            <person name="Dirks R."/>
            <person name="Jansen H."/>
            <person name="Henkel C."/>
            <person name="Chen W.J."/>
            <person name="Zahm M."/>
            <person name="Cabau C."/>
            <person name="Klopp C."/>
            <person name="Thompson A.W."/>
            <person name="Robinson-Rechavi M."/>
            <person name="Braasch I."/>
            <person name="Lecointre G."/>
            <person name="Bobe J."/>
            <person name="Postlethwait J.H."/>
            <person name="Berthelot C."/>
            <person name="Roest Crollius H."/>
            <person name="Guiguen Y."/>
        </authorList>
    </citation>
    <scope>NUCLEOTIDE SEQUENCE</scope>
    <source>
        <strain evidence="2">WJC10195</strain>
    </source>
</reference>
<gene>
    <name evidence="2" type="ORF">SKAU_G00413850</name>
</gene>
<evidence type="ECO:0000256" key="1">
    <source>
        <dbReference type="SAM" id="MobiDB-lite"/>
    </source>
</evidence>
<evidence type="ECO:0000313" key="3">
    <source>
        <dbReference type="Proteomes" id="UP001152622"/>
    </source>
</evidence>